<dbReference type="AlphaFoldDB" id="A0A7D9E0Q0"/>
<gene>
    <name evidence="1" type="ORF">PACLA_8A076165</name>
</gene>
<reference evidence="1" key="1">
    <citation type="submission" date="2020-04" db="EMBL/GenBank/DDBJ databases">
        <authorList>
            <person name="Alioto T."/>
            <person name="Alioto T."/>
            <person name="Gomez Garrido J."/>
        </authorList>
    </citation>
    <scope>NUCLEOTIDE SEQUENCE</scope>
    <source>
        <strain evidence="1">A484AB</strain>
    </source>
</reference>
<proteinExistence type="predicted"/>
<protein>
    <submittedName>
        <fullName evidence="1">Uncharacterized protein</fullName>
    </submittedName>
</protein>
<dbReference type="Proteomes" id="UP001152795">
    <property type="component" value="Unassembled WGS sequence"/>
</dbReference>
<organism evidence="1 2">
    <name type="scientific">Paramuricea clavata</name>
    <name type="common">Red gorgonian</name>
    <name type="synonym">Violescent sea-whip</name>
    <dbReference type="NCBI Taxonomy" id="317549"/>
    <lineage>
        <taxon>Eukaryota</taxon>
        <taxon>Metazoa</taxon>
        <taxon>Cnidaria</taxon>
        <taxon>Anthozoa</taxon>
        <taxon>Octocorallia</taxon>
        <taxon>Malacalcyonacea</taxon>
        <taxon>Plexauridae</taxon>
        <taxon>Paramuricea</taxon>
    </lineage>
</organism>
<name>A0A7D9E0Q0_PARCT</name>
<sequence>MKSVILYTLLVAFLMATQVQAFSWDKWAKGRNWGRSPNVNYPATGIKDDYKKWKQAKENIFHGREDRTGRLKRSLLRRITKGEHVMM</sequence>
<dbReference type="EMBL" id="CACRXK020002769">
    <property type="protein sequence ID" value="CAB3995966.1"/>
    <property type="molecule type" value="Genomic_DNA"/>
</dbReference>
<evidence type="ECO:0000313" key="1">
    <source>
        <dbReference type="EMBL" id="CAB3995966.1"/>
    </source>
</evidence>
<accession>A0A7D9E0Q0</accession>
<evidence type="ECO:0000313" key="2">
    <source>
        <dbReference type="Proteomes" id="UP001152795"/>
    </source>
</evidence>
<keyword evidence="2" id="KW-1185">Reference proteome</keyword>
<comment type="caution">
    <text evidence="1">The sequence shown here is derived from an EMBL/GenBank/DDBJ whole genome shotgun (WGS) entry which is preliminary data.</text>
</comment>